<gene>
    <name evidence="1" type="ORF">GCM10008937_01730</name>
</gene>
<comment type="caution">
    <text evidence="1">The sequence shown here is derived from an EMBL/GenBank/DDBJ whole genome shotgun (WGS) entry which is preliminary data.</text>
</comment>
<organism evidence="1 2">
    <name type="scientific">Deinococcus depolymerans</name>
    <dbReference type="NCBI Taxonomy" id="392408"/>
    <lineage>
        <taxon>Bacteria</taxon>
        <taxon>Thermotogati</taxon>
        <taxon>Deinococcota</taxon>
        <taxon>Deinococci</taxon>
        <taxon>Deinococcales</taxon>
        <taxon>Deinococcaceae</taxon>
        <taxon>Deinococcus</taxon>
    </lineage>
</organism>
<sequence>MRVSIPAMAGGTVRQLADARAARRGAAWGMTAPRPLHHPLPHPLHSAGPPVWDVTRAAGLGALPASPDALAFLPDLRAALAGVLVAAGGVDLVFVGRSPEPLRAYLGGLLWGVGVPWRVSGLNVSLLNATLDAGQVRTLRPLLAGAGLHPRELVRSGRRAALVDVVASGGTFAELHRALRDWAQEDGLGGRCVTRRVRLVGLLRGGYARPAAQRWNAQSGLRGVQARSVLTGAALWSWLAEDGGKVAPRFPADTWAAPPGGLPARDPERLAALAQARTLFLLGQRRDERAVMTAALNAAGGQRVAAVRALCGAWRGAASPLPERGGRLPRHRPAG</sequence>
<evidence type="ECO:0000313" key="2">
    <source>
        <dbReference type="Proteomes" id="UP001500191"/>
    </source>
</evidence>
<protein>
    <submittedName>
        <fullName evidence="1">Uncharacterized protein</fullName>
    </submittedName>
</protein>
<evidence type="ECO:0000313" key="1">
    <source>
        <dbReference type="EMBL" id="GAA0498297.1"/>
    </source>
</evidence>
<proteinExistence type="predicted"/>
<name>A0ABN1BJ43_9DEIO</name>
<dbReference type="EMBL" id="BAAADB010000003">
    <property type="protein sequence ID" value="GAA0498297.1"/>
    <property type="molecule type" value="Genomic_DNA"/>
</dbReference>
<dbReference type="Proteomes" id="UP001500191">
    <property type="component" value="Unassembled WGS sequence"/>
</dbReference>
<accession>A0ABN1BJ43</accession>
<reference evidence="1 2" key="1">
    <citation type="journal article" date="2019" name="Int. J. Syst. Evol. Microbiol.">
        <title>The Global Catalogue of Microorganisms (GCM) 10K type strain sequencing project: providing services to taxonomists for standard genome sequencing and annotation.</title>
        <authorList>
            <consortium name="The Broad Institute Genomics Platform"/>
            <consortium name="The Broad Institute Genome Sequencing Center for Infectious Disease"/>
            <person name="Wu L."/>
            <person name="Ma J."/>
        </authorList>
    </citation>
    <scope>NUCLEOTIDE SEQUENCE [LARGE SCALE GENOMIC DNA]</scope>
    <source>
        <strain evidence="1 2">JCM 14368</strain>
    </source>
</reference>
<keyword evidence="2" id="KW-1185">Reference proteome</keyword>